<dbReference type="HOGENOM" id="CLU_537781_0_0_1"/>
<keyword evidence="3" id="KW-1185">Reference proteome</keyword>
<gene>
    <name evidence="2" type="ORF">DAPPUDRAFT_313729</name>
</gene>
<feature type="region of interest" description="Disordered" evidence="1">
    <location>
        <begin position="410"/>
        <end position="438"/>
    </location>
</feature>
<proteinExistence type="predicted"/>
<dbReference type="KEGG" id="dpx:DAPPUDRAFT_313729"/>
<dbReference type="PhylomeDB" id="E9G3Z8"/>
<evidence type="ECO:0000313" key="3">
    <source>
        <dbReference type="Proteomes" id="UP000000305"/>
    </source>
</evidence>
<dbReference type="InParanoid" id="E9G3Z8"/>
<name>E9G3Z8_DAPPU</name>
<dbReference type="AlphaFoldDB" id="E9G3Z8"/>
<dbReference type="EMBL" id="GL732531">
    <property type="protein sequence ID" value="EFX85860.1"/>
    <property type="molecule type" value="Genomic_DNA"/>
</dbReference>
<dbReference type="Proteomes" id="UP000000305">
    <property type="component" value="Unassembled WGS sequence"/>
</dbReference>
<sequence>MWWYPEPDMNSFYQMNQPDLSNNQMTASHSPLVARSNIPLPWNPPPPQRVPEPENSRNIYYSTQESAHQVQNYQTIPGQWVAPPPQPVIPQWVPEPVIPIFPNYNIDISDFVPQVIWDTPKVLKDNCYLEKEIPDIEIVIPAKPAISATQQRVRRFEHELEQIRNKELDHDDPEKGTWWNTLSSPPKPDKLPEFFHQNPDVTAVPEVFDPLTPAEIMQLDIWFPNGVPKPEISNDNFQPTPNQLADNHLLVDNHFPITNQTHPGENRVIELAPRSPEPKSLMVVGLPIPIPARPAIPATCVQPDGAAKYKIPDVRPTSVIPEASDSLTPAENDQLRIWFPNGIGPKEAMLVVDCVNVIELAPRTEFHPQPGIDIPTLAHPFVKPHQPATWNPYYGKGILEYLPPAWENTSVSNDDPYQTKEIPDQKTSQPEERKLTPPPSYCWINSLSQKSKVQPKPKLPPINNDTWWKKISKWLIPATQMHLPDDTNPVIIWDEQKGMWVDTSANS</sequence>
<dbReference type="OrthoDB" id="8918678at2759"/>
<protein>
    <submittedName>
        <fullName evidence="2">Uncharacterized protein</fullName>
    </submittedName>
</protein>
<evidence type="ECO:0000313" key="2">
    <source>
        <dbReference type="EMBL" id="EFX85860.1"/>
    </source>
</evidence>
<evidence type="ECO:0000256" key="1">
    <source>
        <dbReference type="SAM" id="MobiDB-lite"/>
    </source>
</evidence>
<feature type="compositionally biased region" description="Basic and acidic residues" evidence="1">
    <location>
        <begin position="417"/>
        <end position="435"/>
    </location>
</feature>
<reference evidence="2 3" key="1">
    <citation type="journal article" date="2011" name="Science">
        <title>The ecoresponsive genome of Daphnia pulex.</title>
        <authorList>
            <person name="Colbourne J.K."/>
            <person name="Pfrender M.E."/>
            <person name="Gilbert D."/>
            <person name="Thomas W.K."/>
            <person name="Tucker A."/>
            <person name="Oakley T.H."/>
            <person name="Tokishita S."/>
            <person name="Aerts A."/>
            <person name="Arnold G.J."/>
            <person name="Basu M.K."/>
            <person name="Bauer D.J."/>
            <person name="Caceres C.E."/>
            <person name="Carmel L."/>
            <person name="Casola C."/>
            <person name="Choi J.H."/>
            <person name="Detter J.C."/>
            <person name="Dong Q."/>
            <person name="Dusheyko S."/>
            <person name="Eads B.D."/>
            <person name="Frohlich T."/>
            <person name="Geiler-Samerotte K.A."/>
            <person name="Gerlach D."/>
            <person name="Hatcher P."/>
            <person name="Jogdeo S."/>
            <person name="Krijgsveld J."/>
            <person name="Kriventseva E.V."/>
            <person name="Kultz D."/>
            <person name="Laforsch C."/>
            <person name="Lindquist E."/>
            <person name="Lopez J."/>
            <person name="Manak J.R."/>
            <person name="Muller J."/>
            <person name="Pangilinan J."/>
            <person name="Patwardhan R.P."/>
            <person name="Pitluck S."/>
            <person name="Pritham E.J."/>
            <person name="Rechtsteiner A."/>
            <person name="Rho M."/>
            <person name="Rogozin I.B."/>
            <person name="Sakarya O."/>
            <person name="Salamov A."/>
            <person name="Schaack S."/>
            <person name="Shapiro H."/>
            <person name="Shiga Y."/>
            <person name="Skalitzky C."/>
            <person name="Smith Z."/>
            <person name="Souvorov A."/>
            <person name="Sung W."/>
            <person name="Tang Z."/>
            <person name="Tsuchiya D."/>
            <person name="Tu H."/>
            <person name="Vos H."/>
            <person name="Wang M."/>
            <person name="Wolf Y.I."/>
            <person name="Yamagata H."/>
            <person name="Yamada T."/>
            <person name="Ye Y."/>
            <person name="Shaw J.R."/>
            <person name="Andrews J."/>
            <person name="Crease T.J."/>
            <person name="Tang H."/>
            <person name="Lucas S.M."/>
            <person name="Robertson H.M."/>
            <person name="Bork P."/>
            <person name="Koonin E.V."/>
            <person name="Zdobnov E.M."/>
            <person name="Grigoriev I.V."/>
            <person name="Lynch M."/>
            <person name="Boore J.L."/>
        </authorList>
    </citation>
    <scope>NUCLEOTIDE SEQUENCE [LARGE SCALE GENOMIC DNA]</scope>
</reference>
<organism evidence="2 3">
    <name type="scientific">Daphnia pulex</name>
    <name type="common">Water flea</name>
    <dbReference type="NCBI Taxonomy" id="6669"/>
    <lineage>
        <taxon>Eukaryota</taxon>
        <taxon>Metazoa</taxon>
        <taxon>Ecdysozoa</taxon>
        <taxon>Arthropoda</taxon>
        <taxon>Crustacea</taxon>
        <taxon>Branchiopoda</taxon>
        <taxon>Diplostraca</taxon>
        <taxon>Cladocera</taxon>
        <taxon>Anomopoda</taxon>
        <taxon>Daphniidae</taxon>
        <taxon>Daphnia</taxon>
    </lineage>
</organism>
<accession>E9G3Z8</accession>